<feature type="compositionally biased region" description="Polar residues" evidence="7">
    <location>
        <begin position="471"/>
        <end position="495"/>
    </location>
</feature>
<feature type="compositionally biased region" description="Low complexity" evidence="7">
    <location>
        <begin position="654"/>
        <end position="663"/>
    </location>
</feature>
<name>A0A376B8K4_9ASCO</name>
<sequence length="988" mass="109504">MSSSIIQNQARRYTYCGGYGAGASNNNISPGDQKQEYLTNKENLNYINDKQYHNSVADNSRSKRSSSSYNQNITSNSNNGETIARNNRSSYMRRKQLTFGPYVVGSTLGEGEFGKVKLAWTKASLALKQVDNNGNTVSTKNSIPKQVAIKLIKRDSIPPGSEKETKIFREINALKHLTHPNIVHLEEVLQNSKYVGIVLEYASGGEFYRYIQRRKRLKEPQACRLFAQLISGVHYMHSKGLVHRDLKLENLLLDKYENLIITDFGFVNEFVPGYNELMKTSCGSPCYAAPELVVSSRPYLARKADVWSCGIILFAMLAGYLPWDDDPTNPDGDDIAKLYMYITQTPLKFPEYIAPIPRDLLRRILVSHPKHRLGIKQIEQHPWLQPHLPFLSVSPEEWDKAMSDNKIFRPPKSTKKNVRPRSTCSTSSNGERNSLVLDGSYNPQPLPPQESHTFATTNDNTTQHTGTTGDKNANNNESSGLEESTDITNSQNKRTINSEKNNKNTFTHENTNSDGNSGINNNAYNTSDINTIAITTKNTANDTRENSNGHTANDITISPVLDVKLKVQHKSNNVLNNSSATDLLNDSATKDAALSHPRRHKRNDSAASAVLQAVYDAVEQQRKSFIVQNNQTYDSLPLYSSATPNKTSKSSLHNNNNNNNNNDNIDKHIVTNKHGRKFADGNTSSSSSNVKFNSVPHRKPRPTSYQPASTTVSFSSFEFPSSGFVTKDTEGLNKPNKNNKDTEGSNTIVSINDVNGNKINGSGSVKVNHGSIIKEEDEEEESTREEKTPKELNKNSSVPSAKQPHRSVSSNTRTSSNGVRQGSNTSASGGSPNIPQQRKISTNSTETRKSKRFSFLSFYSLYNNSKTSIEDTESESIKRKSVSNDDKFSTTPVVNSAGNSSASSTPNPNNRHSMFISKQSNDSTSEYNSNANLKKLPSSSKRRPSTRNSIAVSQLPNSSFTSSSNHTGGIYGNKSRRNASGQTLLRKF</sequence>
<dbReference type="PROSITE" id="PS50011">
    <property type="entry name" value="PROTEIN_KINASE_DOM"/>
    <property type="match status" value="1"/>
</dbReference>
<dbReference type="PROSITE" id="PS00107">
    <property type="entry name" value="PROTEIN_KINASE_ATP"/>
    <property type="match status" value="1"/>
</dbReference>
<feature type="compositionally biased region" description="Low complexity" evidence="7">
    <location>
        <begin position="806"/>
        <end position="819"/>
    </location>
</feature>
<keyword evidence="3 6" id="KW-0067">ATP-binding</keyword>
<comment type="catalytic activity">
    <reaction evidence="5">
        <text>L-seryl-[protein] + ATP = O-phospho-L-seryl-[protein] + ADP + H(+)</text>
        <dbReference type="Rhea" id="RHEA:17989"/>
        <dbReference type="Rhea" id="RHEA-COMP:9863"/>
        <dbReference type="Rhea" id="RHEA-COMP:11604"/>
        <dbReference type="ChEBI" id="CHEBI:15378"/>
        <dbReference type="ChEBI" id="CHEBI:29999"/>
        <dbReference type="ChEBI" id="CHEBI:30616"/>
        <dbReference type="ChEBI" id="CHEBI:83421"/>
        <dbReference type="ChEBI" id="CHEBI:456216"/>
        <dbReference type="EC" id="2.7.11.1"/>
    </reaction>
</comment>
<dbReference type="Gene3D" id="1.10.510.10">
    <property type="entry name" value="Transferase(Phosphotransferase) domain 1"/>
    <property type="match status" value="1"/>
</dbReference>
<comment type="catalytic activity">
    <reaction evidence="4">
        <text>L-threonyl-[protein] + ATP = O-phospho-L-threonyl-[protein] + ADP + H(+)</text>
        <dbReference type="Rhea" id="RHEA:46608"/>
        <dbReference type="Rhea" id="RHEA-COMP:11060"/>
        <dbReference type="Rhea" id="RHEA-COMP:11605"/>
        <dbReference type="ChEBI" id="CHEBI:15378"/>
        <dbReference type="ChEBI" id="CHEBI:30013"/>
        <dbReference type="ChEBI" id="CHEBI:30616"/>
        <dbReference type="ChEBI" id="CHEBI:61977"/>
        <dbReference type="ChEBI" id="CHEBI:456216"/>
        <dbReference type="EC" id="2.7.11.1"/>
    </reaction>
</comment>
<feature type="compositionally biased region" description="Polar residues" evidence="7">
    <location>
        <begin position="916"/>
        <end position="932"/>
    </location>
</feature>
<evidence type="ECO:0000256" key="4">
    <source>
        <dbReference type="ARBA" id="ARBA00047899"/>
    </source>
</evidence>
<evidence type="ECO:0000256" key="2">
    <source>
        <dbReference type="ARBA" id="ARBA00022741"/>
    </source>
</evidence>
<feature type="binding site" evidence="6">
    <location>
        <position position="128"/>
    </location>
    <ligand>
        <name>ATP</name>
        <dbReference type="ChEBI" id="CHEBI:30616"/>
    </ligand>
</feature>
<keyword evidence="10" id="KW-1185">Reference proteome</keyword>
<dbReference type="AlphaFoldDB" id="A0A376B8K4"/>
<reference evidence="10" key="1">
    <citation type="submission" date="2018-06" db="EMBL/GenBank/DDBJ databases">
        <authorList>
            <person name="Guldener U."/>
        </authorList>
    </citation>
    <scope>NUCLEOTIDE SEQUENCE [LARGE SCALE GENOMIC DNA]</scope>
    <source>
        <strain evidence="10">UTAD17</strain>
    </source>
</reference>
<feature type="region of interest" description="Disordered" evidence="7">
    <location>
        <begin position="723"/>
        <end position="848"/>
    </location>
</feature>
<feature type="compositionally biased region" description="Polar residues" evidence="7">
    <location>
        <begin position="503"/>
        <end position="524"/>
    </location>
</feature>
<evidence type="ECO:0000259" key="8">
    <source>
        <dbReference type="PROSITE" id="PS50011"/>
    </source>
</evidence>
<dbReference type="VEuPathDB" id="FungiDB:SCODWIG_02650"/>
<keyword evidence="2 6" id="KW-0547">Nucleotide-binding</keyword>
<dbReference type="InterPro" id="IPR011009">
    <property type="entry name" value="Kinase-like_dom_sf"/>
</dbReference>
<organism evidence="9 10">
    <name type="scientific">Saccharomycodes ludwigii</name>
    <dbReference type="NCBI Taxonomy" id="36035"/>
    <lineage>
        <taxon>Eukaryota</taxon>
        <taxon>Fungi</taxon>
        <taxon>Dikarya</taxon>
        <taxon>Ascomycota</taxon>
        <taxon>Saccharomycotina</taxon>
        <taxon>Saccharomycetes</taxon>
        <taxon>Saccharomycodales</taxon>
        <taxon>Saccharomycodaceae</taxon>
        <taxon>Saccharomycodes</taxon>
    </lineage>
</organism>
<feature type="compositionally biased region" description="Basic and acidic residues" evidence="7">
    <location>
        <begin position="875"/>
        <end position="888"/>
    </location>
</feature>
<feature type="compositionally biased region" description="Basic and acidic residues" evidence="7">
    <location>
        <begin position="784"/>
        <end position="793"/>
    </location>
</feature>
<feature type="region of interest" description="Disordered" evidence="7">
    <location>
        <begin position="867"/>
        <end position="988"/>
    </location>
</feature>
<dbReference type="Proteomes" id="UP000262825">
    <property type="component" value="Unassembled WGS sequence"/>
</dbReference>
<feature type="compositionally biased region" description="Polar residues" evidence="7">
    <location>
        <begin position="744"/>
        <end position="765"/>
    </location>
</feature>
<dbReference type="EMBL" id="UFAJ01000488">
    <property type="protein sequence ID" value="SSD60889.1"/>
    <property type="molecule type" value="Genomic_DNA"/>
</dbReference>
<feature type="compositionally biased region" description="Polar residues" evidence="7">
    <location>
        <begin position="820"/>
        <end position="845"/>
    </location>
</feature>
<feature type="compositionally biased region" description="Low complexity" evidence="7">
    <location>
        <begin position="895"/>
        <end position="910"/>
    </location>
</feature>
<feature type="region of interest" description="Disordered" evidence="7">
    <location>
        <begin position="56"/>
        <end position="85"/>
    </location>
</feature>
<dbReference type="Pfam" id="PF00069">
    <property type="entry name" value="Pkinase"/>
    <property type="match status" value="1"/>
</dbReference>
<feature type="domain" description="Protein kinase" evidence="8">
    <location>
        <begin position="102"/>
        <end position="384"/>
    </location>
</feature>
<dbReference type="FunFam" id="1.10.510.10:FF:000571">
    <property type="entry name" value="Maternal embryonic leucine zipper kinase"/>
    <property type="match status" value="1"/>
</dbReference>
<evidence type="ECO:0000256" key="7">
    <source>
        <dbReference type="SAM" id="MobiDB-lite"/>
    </source>
</evidence>
<protein>
    <recommendedName>
        <fullName evidence="1">non-specific serine/threonine protein kinase</fullName>
        <ecNumber evidence="1">2.7.11.1</ecNumber>
    </recommendedName>
</protein>
<dbReference type="GO" id="GO:0004674">
    <property type="term" value="F:protein serine/threonine kinase activity"/>
    <property type="evidence" value="ECO:0007669"/>
    <property type="project" value="UniProtKB-EC"/>
</dbReference>
<gene>
    <name evidence="9" type="ORF">SCODWIG_02650</name>
</gene>
<feature type="compositionally biased region" description="Polar residues" evidence="7">
    <location>
        <begin position="978"/>
        <end position="988"/>
    </location>
</feature>
<proteinExistence type="predicted"/>
<evidence type="ECO:0000313" key="9">
    <source>
        <dbReference type="EMBL" id="SSD60889.1"/>
    </source>
</evidence>
<feature type="region of interest" description="Disordered" evidence="7">
    <location>
        <begin position="403"/>
        <end position="524"/>
    </location>
</feature>
<feature type="compositionally biased region" description="Low complexity" evidence="7">
    <location>
        <begin position="452"/>
        <end position="470"/>
    </location>
</feature>
<accession>A0A376B8K4</accession>
<dbReference type="PANTHER" id="PTHR24346:SF110">
    <property type="entry name" value="NON-SPECIFIC SERINE_THREONINE PROTEIN KINASE"/>
    <property type="match status" value="1"/>
</dbReference>
<feature type="compositionally biased region" description="Polar residues" evidence="7">
    <location>
        <begin position="69"/>
        <end position="85"/>
    </location>
</feature>
<dbReference type="EC" id="2.7.11.1" evidence="1"/>
<evidence type="ECO:0000256" key="1">
    <source>
        <dbReference type="ARBA" id="ARBA00012513"/>
    </source>
</evidence>
<dbReference type="PROSITE" id="PS00108">
    <property type="entry name" value="PROTEIN_KINASE_ST"/>
    <property type="match status" value="1"/>
</dbReference>
<feature type="region of interest" description="Disordered" evidence="7">
    <location>
        <begin position="635"/>
        <end position="711"/>
    </location>
</feature>
<dbReference type="InterPro" id="IPR000719">
    <property type="entry name" value="Prot_kinase_dom"/>
</dbReference>
<dbReference type="PANTHER" id="PTHR24346">
    <property type="entry name" value="MAP/MICROTUBULE AFFINITY-REGULATING KINASE"/>
    <property type="match status" value="1"/>
</dbReference>
<dbReference type="InterPro" id="IPR017441">
    <property type="entry name" value="Protein_kinase_ATP_BS"/>
</dbReference>
<evidence type="ECO:0000256" key="5">
    <source>
        <dbReference type="ARBA" id="ARBA00048679"/>
    </source>
</evidence>
<dbReference type="SMART" id="SM00220">
    <property type="entry name" value="S_TKc"/>
    <property type="match status" value="1"/>
</dbReference>
<dbReference type="GO" id="GO:0005737">
    <property type="term" value="C:cytoplasm"/>
    <property type="evidence" value="ECO:0007669"/>
    <property type="project" value="TreeGrafter"/>
</dbReference>
<feature type="compositionally biased region" description="Polar residues" evidence="7">
    <location>
        <begin position="420"/>
        <end position="432"/>
    </location>
</feature>
<feature type="compositionally biased region" description="Polar residues" evidence="7">
    <location>
        <begin position="946"/>
        <end position="967"/>
    </location>
</feature>
<evidence type="ECO:0000256" key="6">
    <source>
        <dbReference type="PROSITE-ProRule" id="PRU10141"/>
    </source>
</evidence>
<evidence type="ECO:0000313" key="10">
    <source>
        <dbReference type="Proteomes" id="UP000262825"/>
    </source>
</evidence>
<feature type="compositionally biased region" description="Polar residues" evidence="7">
    <location>
        <begin position="635"/>
        <end position="653"/>
    </location>
</feature>
<dbReference type="SUPFAM" id="SSF56112">
    <property type="entry name" value="Protein kinase-like (PK-like)"/>
    <property type="match status" value="1"/>
</dbReference>
<dbReference type="InterPro" id="IPR008271">
    <property type="entry name" value="Ser/Thr_kinase_AS"/>
</dbReference>
<dbReference type="GO" id="GO:0035556">
    <property type="term" value="P:intracellular signal transduction"/>
    <property type="evidence" value="ECO:0007669"/>
    <property type="project" value="TreeGrafter"/>
</dbReference>
<evidence type="ECO:0000256" key="3">
    <source>
        <dbReference type="ARBA" id="ARBA00022840"/>
    </source>
</evidence>
<dbReference type="GO" id="GO:0005524">
    <property type="term" value="F:ATP binding"/>
    <property type="evidence" value="ECO:0007669"/>
    <property type="project" value="UniProtKB-UniRule"/>
</dbReference>